<dbReference type="SUPFAM" id="SSF52091">
    <property type="entry name" value="SpoIIaa-like"/>
    <property type="match status" value="1"/>
</dbReference>
<accession>A0A8J6TZT6</accession>
<dbReference type="EMBL" id="JACVVX010000002">
    <property type="protein sequence ID" value="MBD0414776.1"/>
    <property type="molecule type" value="Genomic_DNA"/>
</dbReference>
<dbReference type="AlphaFoldDB" id="A0A8J6TZT6"/>
<protein>
    <submittedName>
        <fullName evidence="1">STAS/SEC14 domain-containing protein</fullName>
    </submittedName>
</protein>
<sequence length="129" mass="14367">MNPIDPIPAIRRIETDRGDVCALEIVGHVSDGDIENAYGLIDAVAMMHETIDILVRVTDYEGIDWSAIFMEDGEAQKPARKFAFVGGPGLIRTAMTTFGPFKAEERRNFDYDHEAEAWEWIGATPLPAE</sequence>
<name>A0A8J6TZT6_9HYPH</name>
<dbReference type="InterPro" id="IPR038396">
    <property type="entry name" value="SpoIIAA-like_sf"/>
</dbReference>
<dbReference type="Gene3D" id="3.40.50.10600">
    <property type="entry name" value="SpoIIaa-like domains"/>
    <property type="match status" value="1"/>
</dbReference>
<dbReference type="InterPro" id="IPR036513">
    <property type="entry name" value="STAS_dom_sf"/>
</dbReference>
<comment type="caution">
    <text evidence="1">The sequence shown here is derived from an EMBL/GenBank/DDBJ whole genome shotgun (WGS) entry which is preliminary data.</text>
</comment>
<dbReference type="Proteomes" id="UP000643405">
    <property type="component" value="Unassembled WGS sequence"/>
</dbReference>
<gene>
    <name evidence="1" type="ORF">ICI42_08930</name>
</gene>
<evidence type="ECO:0000313" key="1">
    <source>
        <dbReference type="EMBL" id="MBD0414776.1"/>
    </source>
</evidence>
<organism evidence="1 2">
    <name type="scientific">Oryzicola mucosus</name>
    <dbReference type="NCBI Taxonomy" id="2767425"/>
    <lineage>
        <taxon>Bacteria</taxon>
        <taxon>Pseudomonadati</taxon>
        <taxon>Pseudomonadota</taxon>
        <taxon>Alphaproteobacteria</taxon>
        <taxon>Hyphomicrobiales</taxon>
        <taxon>Phyllobacteriaceae</taxon>
        <taxon>Oryzicola</taxon>
    </lineage>
</organism>
<keyword evidence="2" id="KW-1185">Reference proteome</keyword>
<evidence type="ECO:0000313" key="2">
    <source>
        <dbReference type="Proteomes" id="UP000643405"/>
    </source>
</evidence>
<dbReference type="Pfam" id="PF11964">
    <property type="entry name" value="SpoIIAA-like"/>
    <property type="match status" value="1"/>
</dbReference>
<dbReference type="RefSeq" id="WP_188164198.1">
    <property type="nucleotide sequence ID" value="NZ_JACVVX010000002.1"/>
</dbReference>
<reference evidence="1" key="1">
    <citation type="submission" date="2020-09" db="EMBL/GenBank/DDBJ databases">
        <title>Genome seq and assembly of Tianweitania sp.</title>
        <authorList>
            <person name="Chhetri G."/>
        </authorList>
    </citation>
    <scope>NUCLEOTIDE SEQUENCE</scope>
    <source>
        <strain evidence="1">Rool2</strain>
    </source>
</reference>
<proteinExistence type="predicted"/>
<dbReference type="InterPro" id="IPR021866">
    <property type="entry name" value="SpoIIAA-like"/>
</dbReference>